<evidence type="ECO:0000313" key="3">
    <source>
        <dbReference type="EMBL" id="ALC81317.1"/>
    </source>
</evidence>
<dbReference type="PROSITE" id="PS00061">
    <property type="entry name" value="ADH_SHORT"/>
    <property type="match status" value="1"/>
</dbReference>
<dbReference type="PRINTS" id="PR00080">
    <property type="entry name" value="SDRFAMILY"/>
</dbReference>
<dbReference type="PRINTS" id="PR00081">
    <property type="entry name" value="GDHRDH"/>
</dbReference>
<accession>A0A0M4FIX2</accession>
<dbReference type="PANTHER" id="PTHR24321">
    <property type="entry name" value="DEHYDROGENASES, SHORT CHAIN"/>
    <property type="match status" value="1"/>
</dbReference>
<organism evidence="3 4">
    <name type="scientific">Bacillus gobiensis</name>
    <dbReference type="NCBI Taxonomy" id="1441095"/>
    <lineage>
        <taxon>Bacteria</taxon>
        <taxon>Bacillati</taxon>
        <taxon>Bacillota</taxon>
        <taxon>Bacilli</taxon>
        <taxon>Bacillales</taxon>
        <taxon>Bacillaceae</taxon>
        <taxon>Bacillus</taxon>
    </lineage>
</organism>
<evidence type="ECO:0000256" key="2">
    <source>
        <dbReference type="ARBA" id="ARBA00023002"/>
    </source>
</evidence>
<evidence type="ECO:0000256" key="1">
    <source>
        <dbReference type="ARBA" id="ARBA00006484"/>
    </source>
</evidence>
<dbReference type="Gene3D" id="3.40.50.720">
    <property type="entry name" value="NAD(P)-binding Rossmann-like Domain"/>
    <property type="match status" value="1"/>
</dbReference>
<dbReference type="SUPFAM" id="SSF51735">
    <property type="entry name" value="NAD(P)-binding Rossmann-fold domains"/>
    <property type="match status" value="1"/>
</dbReference>
<protein>
    <submittedName>
        <fullName evidence="3">3-ketoacyl-ACP reductase</fullName>
    </submittedName>
</protein>
<dbReference type="InterPro" id="IPR002347">
    <property type="entry name" value="SDR_fam"/>
</dbReference>
<dbReference type="InterPro" id="IPR036291">
    <property type="entry name" value="NAD(P)-bd_dom_sf"/>
</dbReference>
<keyword evidence="4" id="KW-1185">Reference proteome</keyword>
<evidence type="ECO:0000313" key="4">
    <source>
        <dbReference type="Proteomes" id="UP000067625"/>
    </source>
</evidence>
<comment type="similarity">
    <text evidence="1">Belongs to the short-chain dehydrogenases/reductases (SDR) family.</text>
</comment>
<dbReference type="AlphaFoldDB" id="A0A0M4FIX2"/>
<dbReference type="OrthoDB" id="9803333at2"/>
<dbReference type="EMBL" id="CP012600">
    <property type="protein sequence ID" value="ALC81317.1"/>
    <property type="molecule type" value="Genomic_DNA"/>
</dbReference>
<dbReference type="STRING" id="1441095.AM592_06700"/>
<dbReference type="InterPro" id="IPR020904">
    <property type="entry name" value="Sc_DH/Rdtase_CS"/>
</dbReference>
<proteinExistence type="inferred from homology"/>
<dbReference type="Proteomes" id="UP000067625">
    <property type="component" value="Chromosome"/>
</dbReference>
<reference evidence="4" key="1">
    <citation type="submission" date="2015-08" db="EMBL/GenBank/DDBJ databases">
        <title>Genome sequencing project for genomic taxonomy and phylogenomics of Bacillus-like bacteria.</title>
        <authorList>
            <person name="Liu B."/>
            <person name="Wang J."/>
            <person name="Zhu Y."/>
            <person name="Liu G."/>
            <person name="Chen Q."/>
            <person name="Chen Z."/>
            <person name="Lan J."/>
            <person name="Che J."/>
            <person name="Ge C."/>
            <person name="Shi H."/>
            <person name="Pan Z."/>
            <person name="Liu X."/>
        </authorList>
    </citation>
    <scope>NUCLEOTIDE SEQUENCE [LARGE SCALE GENOMIC DNA]</scope>
    <source>
        <strain evidence="4">FJAT-4402</strain>
    </source>
</reference>
<dbReference type="PANTHER" id="PTHR24321:SF8">
    <property type="entry name" value="ESTRADIOL 17-BETA-DEHYDROGENASE 8-RELATED"/>
    <property type="match status" value="1"/>
</dbReference>
<gene>
    <name evidence="3" type="ORF">AM592_06700</name>
</gene>
<keyword evidence="2" id="KW-0560">Oxidoreductase</keyword>
<dbReference type="FunFam" id="3.40.50.720:FF:000173">
    <property type="entry name" value="3-oxoacyl-[acyl-carrier protein] reductase"/>
    <property type="match status" value="1"/>
</dbReference>
<dbReference type="RefSeq" id="WP_053603073.1">
    <property type="nucleotide sequence ID" value="NZ_CP012600.1"/>
</dbReference>
<dbReference type="PATRIC" id="fig|1441095.3.peg.1481"/>
<dbReference type="GO" id="GO:0016491">
    <property type="term" value="F:oxidoreductase activity"/>
    <property type="evidence" value="ECO:0007669"/>
    <property type="project" value="UniProtKB-KW"/>
</dbReference>
<dbReference type="Pfam" id="PF13561">
    <property type="entry name" value="adh_short_C2"/>
    <property type="match status" value="1"/>
</dbReference>
<reference evidence="3 4" key="2">
    <citation type="journal article" date="2016" name="Int. J. Syst. Evol. Microbiol.">
        <title>Bacillus gobiensis sp. nov., isolated from a soil sample.</title>
        <authorList>
            <person name="Liu B."/>
            <person name="Liu G.H."/>
            <person name="Cetin S."/>
            <person name="Schumann P."/>
            <person name="Pan Z.Z."/>
            <person name="Chen Q.Q."/>
        </authorList>
    </citation>
    <scope>NUCLEOTIDE SEQUENCE [LARGE SCALE GENOMIC DNA]</scope>
    <source>
        <strain evidence="3 4">FJAT-4402</strain>
    </source>
</reference>
<name>A0A0M4FIX2_9BACI</name>
<sequence>MNNNKKAVIITGAAGGIGQVLALEYAKEGFFVLSADVNQEGGQALEEKIYSLGLSCRFIKTDAADEEQVKRAVNQAISENRSLYALINNVGKGIWKSPLELELSEWNDVLSTNLTSVFLFSKEAAKIMRKQEEGGAIVNMASTRGLMSEPDSESYAASKGGILAITHALAASLSSDGIVVNSISPGWIETGDYSKLRDIDHSQHFSQRVGLPMDIYKACKYLTDPENRFVTGTDLIVDGGMTKKMIYEE</sequence>